<keyword evidence="3 16" id="KW-0479">Metal-binding</keyword>
<evidence type="ECO:0000256" key="12">
    <source>
        <dbReference type="ARBA" id="ARBA00053319"/>
    </source>
</evidence>
<dbReference type="EMBL" id="CAKKLH010000049">
    <property type="protein sequence ID" value="CAH0101034.1"/>
    <property type="molecule type" value="Genomic_DNA"/>
</dbReference>
<feature type="domain" description="Nuclear receptor" evidence="18">
    <location>
        <begin position="190"/>
        <end position="266"/>
    </location>
</feature>
<evidence type="ECO:0000256" key="1">
    <source>
        <dbReference type="ARBA" id="ARBA00004123"/>
    </source>
</evidence>
<dbReference type="Pfam" id="PF00104">
    <property type="entry name" value="Hormone_recep"/>
    <property type="match status" value="1"/>
</dbReference>
<dbReference type="GO" id="GO:0043565">
    <property type="term" value="F:sequence-specific DNA binding"/>
    <property type="evidence" value="ECO:0007669"/>
    <property type="project" value="InterPro"/>
</dbReference>
<evidence type="ECO:0000256" key="9">
    <source>
        <dbReference type="ARBA" id="ARBA00023163"/>
    </source>
</evidence>
<dbReference type="InterPro" id="IPR000536">
    <property type="entry name" value="Nucl_hrmn_rcpt_lig-bd"/>
</dbReference>
<evidence type="ECO:0000256" key="8">
    <source>
        <dbReference type="ARBA" id="ARBA00023125"/>
    </source>
</evidence>
<dbReference type="SMART" id="SM00399">
    <property type="entry name" value="ZnF_C4"/>
    <property type="match status" value="1"/>
</dbReference>
<dbReference type="GO" id="GO:0005634">
    <property type="term" value="C:nucleus"/>
    <property type="evidence" value="ECO:0007669"/>
    <property type="project" value="UniProtKB-SubCell"/>
</dbReference>
<dbReference type="Proteomes" id="UP000789390">
    <property type="component" value="Unassembled WGS sequence"/>
</dbReference>
<keyword evidence="8 16" id="KW-0238">DNA-binding</keyword>
<keyword evidence="2" id="KW-1017">Isopeptide bond</keyword>
<dbReference type="GO" id="GO:0003700">
    <property type="term" value="F:DNA-binding transcription factor activity"/>
    <property type="evidence" value="ECO:0007669"/>
    <property type="project" value="InterPro"/>
</dbReference>
<evidence type="ECO:0000256" key="3">
    <source>
        <dbReference type="ARBA" id="ARBA00022723"/>
    </source>
</evidence>
<evidence type="ECO:0000256" key="14">
    <source>
        <dbReference type="ARBA" id="ARBA00079595"/>
    </source>
</evidence>
<dbReference type="PRINTS" id="PR01282">
    <property type="entry name" value="COUPTNFACTOR"/>
</dbReference>
<reference evidence="20" key="1">
    <citation type="submission" date="2021-11" db="EMBL/GenBank/DDBJ databases">
        <authorList>
            <person name="Schell T."/>
        </authorList>
    </citation>
    <scope>NUCLEOTIDE SEQUENCE</scope>
    <source>
        <strain evidence="20">M5</strain>
    </source>
</reference>
<comment type="subcellular location">
    <subcellularLocation>
        <location evidence="1 16">Nucleus</location>
    </subcellularLocation>
</comment>
<keyword evidence="21" id="KW-1185">Reference proteome</keyword>
<proteinExistence type="inferred from homology"/>
<dbReference type="FunFam" id="1.10.565.10:FF:000022">
    <property type="entry name" value="Nuclear receptor subfamily 2 group E member 3"/>
    <property type="match status" value="1"/>
</dbReference>
<dbReference type="InterPro" id="IPR001628">
    <property type="entry name" value="Znf_hrmn_rcpt"/>
</dbReference>
<evidence type="ECO:0000256" key="7">
    <source>
        <dbReference type="ARBA" id="ARBA00023015"/>
    </source>
</evidence>
<dbReference type="PROSITE" id="PS51030">
    <property type="entry name" value="NUCLEAR_REC_DBD_2"/>
    <property type="match status" value="1"/>
</dbReference>
<dbReference type="Pfam" id="PF00105">
    <property type="entry name" value="zf-C4"/>
    <property type="match status" value="1"/>
</dbReference>
<keyword evidence="10 16" id="KW-0675">Receptor</keyword>
<evidence type="ECO:0000259" key="19">
    <source>
        <dbReference type="PROSITE" id="PS51843"/>
    </source>
</evidence>
<feature type="domain" description="NR LBD" evidence="19">
    <location>
        <begin position="460"/>
        <end position="705"/>
    </location>
</feature>
<dbReference type="SUPFAM" id="SSF48508">
    <property type="entry name" value="Nuclear receptor ligand-binding domain"/>
    <property type="match status" value="1"/>
</dbReference>
<evidence type="ECO:0000256" key="6">
    <source>
        <dbReference type="ARBA" id="ARBA00022843"/>
    </source>
</evidence>
<evidence type="ECO:0000313" key="20">
    <source>
        <dbReference type="EMBL" id="CAH0101034.1"/>
    </source>
</evidence>
<keyword evidence="7 16" id="KW-0805">Transcription regulation</keyword>
<comment type="caution">
    <text evidence="20">The sequence shown here is derived from an EMBL/GenBank/DDBJ whole genome shotgun (WGS) entry which is preliminary data.</text>
</comment>
<dbReference type="InterPro" id="IPR001723">
    <property type="entry name" value="Nuclear_hrmn_rcpt"/>
</dbReference>
<evidence type="ECO:0000256" key="15">
    <source>
        <dbReference type="ARBA" id="ARBA00082944"/>
    </source>
</evidence>
<feature type="region of interest" description="Disordered" evidence="17">
    <location>
        <begin position="355"/>
        <end position="484"/>
    </location>
</feature>
<dbReference type="SUPFAM" id="SSF57716">
    <property type="entry name" value="Glucocorticoid receptor-like (DNA-binding domain)"/>
    <property type="match status" value="1"/>
</dbReference>
<dbReference type="Gene3D" id="1.10.565.10">
    <property type="entry name" value="Retinoid X Receptor"/>
    <property type="match status" value="1"/>
</dbReference>
<feature type="compositionally biased region" description="Basic and acidic residues" evidence="17">
    <location>
        <begin position="358"/>
        <end position="378"/>
    </location>
</feature>
<keyword evidence="9 16" id="KW-0804">Transcription</keyword>
<evidence type="ECO:0000256" key="17">
    <source>
        <dbReference type="SAM" id="MobiDB-lite"/>
    </source>
</evidence>
<comment type="similarity">
    <text evidence="16">Belongs to the nuclear hormone receptor family.</text>
</comment>
<evidence type="ECO:0000256" key="4">
    <source>
        <dbReference type="ARBA" id="ARBA00022771"/>
    </source>
</evidence>
<dbReference type="GO" id="GO:0008270">
    <property type="term" value="F:zinc ion binding"/>
    <property type="evidence" value="ECO:0007669"/>
    <property type="project" value="UniProtKB-KW"/>
</dbReference>
<keyword evidence="4 16" id="KW-0863">Zinc-finger</keyword>
<dbReference type="Gene3D" id="3.30.50.10">
    <property type="entry name" value="Erythroid Transcription Factor GATA-1, subunit A"/>
    <property type="match status" value="1"/>
</dbReference>
<feature type="compositionally biased region" description="Low complexity" evidence="17">
    <location>
        <begin position="472"/>
        <end position="484"/>
    </location>
</feature>
<dbReference type="SMART" id="SM00430">
    <property type="entry name" value="HOLI"/>
    <property type="match status" value="1"/>
</dbReference>
<feature type="compositionally biased region" description="Basic and acidic residues" evidence="17">
    <location>
        <begin position="29"/>
        <end position="38"/>
    </location>
</feature>
<feature type="compositionally biased region" description="Low complexity" evidence="17">
    <location>
        <begin position="41"/>
        <end position="58"/>
    </location>
</feature>
<dbReference type="CDD" id="cd06970">
    <property type="entry name" value="NR_DBD_PNR"/>
    <property type="match status" value="1"/>
</dbReference>
<dbReference type="PRINTS" id="PR00398">
    <property type="entry name" value="STRDHORMONER"/>
</dbReference>
<dbReference type="OrthoDB" id="5774777at2759"/>
<evidence type="ECO:0000256" key="13">
    <source>
        <dbReference type="ARBA" id="ARBA00071097"/>
    </source>
</evidence>
<protein>
    <recommendedName>
        <fullName evidence="13">Photoreceptor-specific nuclear receptor</fullName>
    </recommendedName>
    <alternativeName>
        <fullName evidence="14">Nuclear receptor subfamily 2 group E member 3</fullName>
    </alternativeName>
    <alternativeName>
        <fullName evidence="15">Retina-specific nuclear receptor</fullName>
    </alternativeName>
</protein>
<evidence type="ECO:0000256" key="5">
    <source>
        <dbReference type="ARBA" id="ARBA00022833"/>
    </source>
</evidence>
<evidence type="ECO:0000256" key="10">
    <source>
        <dbReference type="ARBA" id="ARBA00023170"/>
    </source>
</evidence>
<dbReference type="InterPro" id="IPR035500">
    <property type="entry name" value="NHR-like_dom_sf"/>
</dbReference>
<comment type="function">
    <text evidence="12">Orphan nuclear receptor of retinal photoreceptor cells. Transcriptional factor that is an activator of rod development and repressor of cone development. Binds the promoter region of a number of rod- and cone-specific genes, including rhodopsin, M- and S-opsin and rod-specific phosphodiesterase beta subunit. Enhances rhodopsin expression. Represses M- and S-cone opsin expression.</text>
</comment>
<dbReference type="InterPro" id="IPR050274">
    <property type="entry name" value="Nuclear_hormone_rcpt_NR2"/>
</dbReference>
<dbReference type="FunFam" id="3.30.50.10:FF:000028">
    <property type="entry name" value="Nuclear receptor subfamily 2, group E, member 3"/>
    <property type="match status" value="1"/>
</dbReference>
<dbReference type="PROSITE" id="PS51843">
    <property type="entry name" value="NR_LBD"/>
    <property type="match status" value="1"/>
</dbReference>
<feature type="region of interest" description="Disordered" evidence="17">
    <location>
        <begin position="1"/>
        <end position="79"/>
    </location>
</feature>
<feature type="compositionally biased region" description="Low complexity" evidence="17">
    <location>
        <begin position="415"/>
        <end position="427"/>
    </location>
</feature>
<accession>A0A8J2RED3</accession>
<name>A0A8J2RED3_9CRUS</name>
<dbReference type="GO" id="GO:0045944">
    <property type="term" value="P:positive regulation of transcription by RNA polymerase II"/>
    <property type="evidence" value="ECO:0007669"/>
    <property type="project" value="UniProtKB-ARBA"/>
</dbReference>
<organism evidence="20 21">
    <name type="scientific">Daphnia galeata</name>
    <dbReference type="NCBI Taxonomy" id="27404"/>
    <lineage>
        <taxon>Eukaryota</taxon>
        <taxon>Metazoa</taxon>
        <taxon>Ecdysozoa</taxon>
        <taxon>Arthropoda</taxon>
        <taxon>Crustacea</taxon>
        <taxon>Branchiopoda</taxon>
        <taxon>Diplostraca</taxon>
        <taxon>Cladocera</taxon>
        <taxon>Anomopoda</taxon>
        <taxon>Daphniidae</taxon>
        <taxon>Daphnia</taxon>
    </lineage>
</organism>
<evidence type="ECO:0000256" key="16">
    <source>
        <dbReference type="RuleBase" id="RU004334"/>
    </source>
</evidence>
<evidence type="ECO:0000259" key="18">
    <source>
        <dbReference type="PROSITE" id="PS51030"/>
    </source>
</evidence>
<gene>
    <name evidence="20" type="ORF">DGAL_LOCUS3331</name>
</gene>
<feature type="compositionally biased region" description="Basic and acidic residues" evidence="17">
    <location>
        <begin position="1"/>
        <end position="12"/>
    </location>
</feature>
<dbReference type="PANTHER" id="PTHR24083">
    <property type="entry name" value="NUCLEAR HORMONE RECEPTOR"/>
    <property type="match status" value="1"/>
</dbReference>
<sequence>MERNNQNESRDDSEGDSPVHSIQDVLGNGRRDYDERQHAASRTPSPCLSTTSSSTSSCDMDQQQRQCDKLMSNGQPQQQHAHNYVSLYGPQSTASSSATSYPPLPFPIPVLGGSFQLPLPMYAMGSSGKTNHISQHQQYPNGVTVSTSDGITTPSNSGSSNSNITTVSTLGVPSRPLENNGASSKNAIPGLTCLVCGDSSSGKHYGILACNGCSGFFKRSVRRRLIYRCQAGSGHCVIDKAHRNQCQACRLKKCLQMGMNKDAVQNERQPRNSATLRPEILAEMDHERIIREAAAAVGAFGPPVSLAMGLASAAAHAHYVNGMVGGRGDGHHYPAAALHAAAAAAAAAASSAAAAQRAEIEREELDRDRGTSSGEGERTPSAVEDSPSPSAPPPRKLARIDGTFHHFGVNQFRRSPSPQHIQQQSIPPSLPPSSHPSVSHSQPPPLTPVVPGPMPPLSSMVSSGTAPSGWYQTEAQQQHKQQQQTSTATFLSTFQPQDNVYETAARLLFMAVKWAKSLPSFAGLPFRDQVILLEESWSELFLICAVQFCLPMDNNPLFSLAHFNQTHSATLGCGNGGGNNGGTNNKNSQQTSTDLRFLGELVTRFRVVAVDPAEFACLKAIILFKSETRGLKDPIQVENLQDQAQVMLNQHIRNQQPQRPARFGRLLLTLPLLRHVTAHRLEQLYFRHTIGSTPMEKVLCDMYKN</sequence>
<dbReference type="AlphaFoldDB" id="A0A8J2RED3"/>
<evidence type="ECO:0000256" key="2">
    <source>
        <dbReference type="ARBA" id="ARBA00022499"/>
    </source>
</evidence>
<keyword evidence="5 16" id="KW-0862">Zinc</keyword>
<feature type="compositionally biased region" description="Pro residues" evidence="17">
    <location>
        <begin position="442"/>
        <end position="456"/>
    </location>
</feature>
<keyword evidence="11 16" id="KW-0539">Nucleus</keyword>
<dbReference type="PROSITE" id="PS00031">
    <property type="entry name" value="NUCLEAR_REC_DBD_1"/>
    <property type="match status" value="1"/>
</dbReference>
<dbReference type="PRINTS" id="PR00047">
    <property type="entry name" value="STROIDFINGER"/>
</dbReference>
<dbReference type="InterPro" id="IPR013088">
    <property type="entry name" value="Znf_NHR/GATA"/>
</dbReference>
<evidence type="ECO:0000256" key="11">
    <source>
        <dbReference type="ARBA" id="ARBA00023242"/>
    </source>
</evidence>
<keyword evidence="6" id="KW-0832">Ubl conjugation</keyword>
<evidence type="ECO:0000313" key="21">
    <source>
        <dbReference type="Proteomes" id="UP000789390"/>
    </source>
</evidence>